<dbReference type="Gene3D" id="1.25.40.10">
    <property type="entry name" value="Tetratricopeptide repeat domain"/>
    <property type="match status" value="5"/>
</dbReference>
<proteinExistence type="predicted"/>
<evidence type="ECO:0008006" key="5">
    <source>
        <dbReference type="Google" id="ProtNLM"/>
    </source>
</evidence>
<dbReference type="FunFam" id="1.25.40.10:FF:000158">
    <property type="entry name" value="pentatricopeptide repeat-containing protein At2g33680"/>
    <property type="match status" value="1"/>
</dbReference>
<dbReference type="AlphaFoldDB" id="A0AAN7JL12"/>
<dbReference type="FunFam" id="1.25.40.10:FF:000285">
    <property type="entry name" value="Pentatricopeptide repeat-containing protein, chloroplastic"/>
    <property type="match status" value="1"/>
</dbReference>
<feature type="repeat" description="PPR" evidence="2">
    <location>
        <begin position="563"/>
        <end position="597"/>
    </location>
</feature>
<evidence type="ECO:0000313" key="3">
    <source>
        <dbReference type="EMBL" id="KAK4747655.1"/>
    </source>
</evidence>
<evidence type="ECO:0000256" key="2">
    <source>
        <dbReference type="PROSITE-ProRule" id="PRU00708"/>
    </source>
</evidence>
<dbReference type="InterPro" id="IPR011990">
    <property type="entry name" value="TPR-like_helical_dom_sf"/>
</dbReference>
<dbReference type="NCBIfam" id="TIGR00756">
    <property type="entry name" value="PPR"/>
    <property type="match status" value="5"/>
</dbReference>
<organism evidence="3 4">
    <name type="scientific">Trapa incisa</name>
    <dbReference type="NCBI Taxonomy" id="236973"/>
    <lineage>
        <taxon>Eukaryota</taxon>
        <taxon>Viridiplantae</taxon>
        <taxon>Streptophyta</taxon>
        <taxon>Embryophyta</taxon>
        <taxon>Tracheophyta</taxon>
        <taxon>Spermatophyta</taxon>
        <taxon>Magnoliopsida</taxon>
        <taxon>eudicotyledons</taxon>
        <taxon>Gunneridae</taxon>
        <taxon>Pentapetalae</taxon>
        <taxon>rosids</taxon>
        <taxon>malvids</taxon>
        <taxon>Myrtales</taxon>
        <taxon>Lythraceae</taxon>
        <taxon>Trapa</taxon>
    </lineage>
</organism>
<dbReference type="Pfam" id="PF13041">
    <property type="entry name" value="PPR_2"/>
    <property type="match status" value="2"/>
</dbReference>
<keyword evidence="1" id="KW-0677">Repeat</keyword>
<dbReference type="GO" id="GO:0009451">
    <property type="term" value="P:RNA modification"/>
    <property type="evidence" value="ECO:0007669"/>
    <property type="project" value="InterPro"/>
</dbReference>
<dbReference type="FunFam" id="1.25.40.10:FF:000425">
    <property type="entry name" value="Pentatricopeptide repeat-containing protein At3g26540"/>
    <property type="match status" value="1"/>
</dbReference>
<dbReference type="InterPro" id="IPR046960">
    <property type="entry name" value="PPR_At4g14850-like_plant"/>
</dbReference>
<name>A0AAN7JL12_9MYRT</name>
<dbReference type="Pfam" id="PF01535">
    <property type="entry name" value="PPR"/>
    <property type="match status" value="8"/>
</dbReference>
<dbReference type="PANTHER" id="PTHR47926">
    <property type="entry name" value="PENTATRICOPEPTIDE REPEAT-CONTAINING PROTEIN"/>
    <property type="match status" value="1"/>
</dbReference>
<dbReference type="PROSITE" id="PS51375">
    <property type="entry name" value="PPR"/>
    <property type="match status" value="5"/>
</dbReference>
<protein>
    <recommendedName>
        <fullName evidence="5">Pentatricopeptide repeat-containing protein</fullName>
    </recommendedName>
</protein>
<dbReference type="GO" id="GO:0099402">
    <property type="term" value="P:plant organ development"/>
    <property type="evidence" value="ECO:0007669"/>
    <property type="project" value="UniProtKB-ARBA"/>
</dbReference>
<evidence type="ECO:0000313" key="4">
    <source>
        <dbReference type="Proteomes" id="UP001345219"/>
    </source>
</evidence>
<feature type="repeat" description="PPR" evidence="2">
    <location>
        <begin position="330"/>
        <end position="364"/>
    </location>
</feature>
<evidence type="ECO:0000256" key="1">
    <source>
        <dbReference type="ARBA" id="ARBA00022737"/>
    </source>
</evidence>
<dbReference type="EMBL" id="JAXIOK010000019">
    <property type="protein sequence ID" value="KAK4747655.1"/>
    <property type="molecule type" value="Genomic_DNA"/>
</dbReference>
<dbReference type="GO" id="GO:0003723">
    <property type="term" value="F:RNA binding"/>
    <property type="evidence" value="ECO:0007669"/>
    <property type="project" value="InterPro"/>
</dbReference>
<feature type="repeat" description="PPR" evidence="2">
    <location>
        <begin position="463"/>
        <end position="497"/>
    </location>
</feature>
<gene>
    <name evidence="3" type="ORF">SAY87_014241</name>
</gene>
<dbReference type="PANTHER" id="PTHR47926:SF491">
    <property type="entry name" value="(WILD MALAYSIAN BANANA) HYPOTHETICAL PROTEIN"/>
    <property type="match status" value="1"/>
</dbReference>
<dbReference type="Proteomes" id="UP001345219">
    <property type="component" value="Chromosome 12"/>
</dbReference>
<feature type="repeat" description="PPR" evidence="2">
    <location>
        <begin position="229"/>
        <end position="263"/>
    </location>
</feature>
<feature type="repeat" description="PPR" evidence="2">
    <location>
        <begin position="128"/>
        <end position="162"/>
    </location>
</feature>
<dbReference type="InterPro" id="IPR002885">
    <property type="entry name" value="PPR_rpt"/>
</dbReference>
<comment type="caution">
    <text evidence="3">The sequence shown here is derived from an EMBL/GenBank/DDBJ whole genome shotgun (WGS) entry which is preliminary data.</text>
</comment>
<keyword evidence="4" id="KW-1185">Reference proteome</keyword>
<reference evidence="3 4" key="1">
    <citation type="journal article" date="2023" name="Hortic Res">
        <title>Pangenome of water caltrop reveals structural variations and asymmetric subgenome divergence after allopolyploidization.</title>
        <authorList>
            <person name="Zhang X."/>
            <person name="Chen Y."/>
            <person name="Wang L."/>
            <person name="Yuan Y."/>
            <person name="Fang M."/>
            <person name="Shi L."/>
            <person name="Lu R."/>
            <person name="Comes H.P."/>
            <person name="Ma Y."/>
            <person name="Chen Y."/>
            <person name="Huang G."/>
            <person name="Zhou Y."/>
            <person name="Zheng Z."/>
            <person name="Qiu Y."/>
        </authorList>
    </citation>
    <scope>NUCLEOTIDE SEQUENCE [LARGE SCALE GENOMIC DNA]</scope>
    <source>
        <tissue evidence="3">Roots</tissue>
    </source>
</reference>
<sequence length="698" mass="78612">MGVNAASPLNHLVSGKIKSPCSFICHVPASSQSPTAAVLSFLREGNLKKAVSVLFSSPVPFPPSVYARLFILCSSNLAIFEARKLESHLVTFNPDPPTFLLNRAIEVYAKCGCLKDARELFDEMPERNGGSWNAIITAYSQAGRPKRALGMFKSMYNSGLSASEVTLAGILKASSTLLDVSILKQIHGLLVRTGFCRNVILGSSLVDVYGKCRVMSDARRMFDELPEPNSVSWNVIVRRYLEMGNGREAVSMFFKMFSAHAKPLNYTFSNAIVACSAMLALKEGVQIHGMAIKMHLEEDEIVSSSLIDMYVKCGKLDVAQKFLELPSAGNVVSWTAMLSGYAMMGEINRARELFDEMAERNVISWNAMLAGYTRLLQWEEALKFFYLMRGETKEIDHVTLGLVANICAGFSDVELGKQVHGFVYRNGFHLNLFVGNSILDMYGKCGDLRNARCWFHQMGRVRDQVSWNSLLTSYARHRMSEQAMDFFAEMQWEATPSKFTFGTLLAACANIFAHVHGKQIHGFMIRKGYEIDIVVKGALVDMYSKCRNLEYAVKVFRETGSWDVILWNSLILGCYHNRETKLVFELFKSMEKEGIRPDHITLHGVLLACISEGLVDLGTRIFDSISEVYFTFPRMEHYECMIELYSRFGRKNELEKFLKTAPFELTVAMLKRVCDACREHGWPELEKWAAHLLADKSP</sequence>
<accession>A0AAN7JL12</accession>